<evidence type="ECO:0000313" key="1">
    <source>
        <dbReference type="EMBL" id="RCL40543.1"/>
    </source>
</evidence>
<gene>
    <name evidence="1" type="ORF">DBW96_03370</name>
</gene>
<sequence length="226" mass="26243">MITNKYKYPELKRIENTLGRFYIDPENNEVPSVTTVLDNMSDKKSSLSEWRNRVGDIEADRVMKEATDIGTMVHLSLENHLNGIDEDIFSDNSLGNMAKRMSKKLIVDALVNISEVYGLEVHLVLNKLYAGTADCIGVIDGKDTIIDFKTSKRIKKKEWIDDYFLQGCAYANAHNIMFETDISQVAILMVDRDLMYKKFLIKENEFKHYTNLWKQKLLKFHNTFSW</sequence>
<name>A0A368BTC2_9GAMM</name>
<dbReference type="PANTHER" id="PTHR31340">
    <property type="entry name" value="MITOCHONDRIAL GENOME MAINTENANCE EXONUCLEASE 1"/>
    <property type="match status" value="1"/>
</dbReference>
<evidence type="ECO:0000313" key="2">
    <source>
        <dbReference type="Proteomes" id="UP000253307"/>
    </source>
</evidence>
<dbReference type="InterPro" id="IPR011604">
    <property type="entry name" value="PDDEXK-like_dom_sf"/>
</dbReference>
<dbReference type="Proteomes" id="UP000253307">
    <property type="component" value="Unassembled WGS sequence"/>
</dbReference>
<dbReference type="PANTHER" id="PTHR31340:SF3">
    <property type="entry name" value="MITOCHONDRIAL GENOME MAINTENANCE EXONUCLEASE 1"/>
    <property type="match status" value="1"/>
</dbReference>
<dbReference type="AlphaFoldDB" id="A0A368BTC2"/>
<dbReference type="Gene3D" id="3.90.320.10">
    <property type="match status" value="1"/>
</dbReference>
<organism evidence="1 2">
    <name type="scientific">SAR86 cluster bacterium</name>
    <dbReference type="NCBI Taxonomy" id="2030880"/>
    <lineage>
        <taxon>Bacteria</taxon>
        <taxon>Pseudomonadati</taxon>
        <taxon>Pseudomonadota</taxon>
        <taxon>Gammaproteobacteria</taxon>
        <taxon>SAR86 cluster</taxon>
    </lineage>
</organism>
<dbReference type="EMBL" id="QOPE01000024">
    <property type="protein sequence ID" value="RCL40543.1"/>
    <property type="molecule type" value="Genomic_DNA"/>
</dbReference>
<proteinExistence type="predicted"/>
<reference evidence="1 2" key="1">
    <citation type="journal article" date="2018" name="Microbiome">
        <title>Fine metagenomic profile of the Mediterranean stratified and mixed water columns revealed by assembly and recruitment.</title>
        <authorList>
            <person name="Haro-Moreno J.M."/>
            <person name="Lopez-Perez M."/>
            <person name="De La Torre J.R."/>
            <person name="Picazo A."/>
            <person name="Camacho A."/>
            <person name="Rodriguez-Valera F."/>
        </authorList>
    </citation>
    <scope>NUCLEOTIDE SEQUENCE [LARGE SCALE GENOMIC DNA]</scope>
    <source>
        <strain evidence="1">MED-G82</strain>
    </source>
</reference>
<protein>
    <submittedName>
        <fullName evidence="1">Preprotein translocase subunit TatA</fullName>
    </submittedName>
</protein>
<comment type="caution">
    <text evidence="1">The sequence shown here is derived from an EMBL/GenBank/DDBJ whole genome shotgun (WGS) entry which is preliminary data.</text>
</comment>
<accession>A0A368BTC2</accession>